<name>A0A4R2IVB3_9ACTN</name>
<sequence>MTITESWAWIDRWLSQHAPTTYAVLAPPATDAELSAAQQVVEFPPELIESLRCHNGLTTWANLLPEAQPSSCAEIAANWQLRMDLAEEYDSFAAGYWHPTWIPWADSDGDLQVIDLHRARLGMAYHDGTGDFTNAYPSLASYLESVVESLHTGTGINNWYPYLTPHHELWWDQGPDRQFVNNEPLVRVPTSAQ</sequence>
<evidence type="ECO:0000313" key="2">
    <source>
        <dbReference type="EMBL" id="TCO49513.1"/>
    </source>
</evidence>
<reference evidence="2 3" key="1">
    <citation type="journal article" date="2015" name="Stand. Genomic Sci.">
        <title>Genomic Encyclopedia of Bacterial and Archaeal Type Strains, Phase III: the genomes of soil and plant-associated and newly described type strains.</title>
        <authorList>
            <person name="Whitman W.B."/>
            <person name="Woyke T."/>
            <person name="Klenk H.P."/>
            <person name="Zhou Y."/>
            <person name="Lilburn T.G."/>
            <person name="Beck B.J."/>
            <person name="De Vos P."/>
            <person name="Vandamme P."/>
            <person name="Eisen J.A."/>
            <person name="Garrity G."/>
            <person name="Hugenholtz P."/>
            <person name="Kyrpides N.C."/>
        </authorList>
    </citation>
    <scope>NUCLEOTIDE SEQUENCE [LARGE SCALE GENOMIC DNA]</scope>
    <source>
        <strain evidence="2 3">VKM Ac-2541</strain>
    </source>
</reference>
<evidence type="ECO:0000313" key="3">
    <source>
        <dbReference type="Proteomes" id="UP000295573"/>
    </source>
</evidence>
<feature type="domain" description="Knr4/Smi1-like" evidence="1">
    <location>
        <begin position="28"/>
        <end position="145"/>
    </location>
</feature>
<evidence type="ECO:0000259" key="1">
    <source>
        <dbReference type="SMART" id="SM00860"/>
    </source>
</evidence>
<dbReference type="Proteomes" id="UP000295573">
    <property type="component" value="Unassembled WGS sequence"/>
</dbReference>
<dbReference type="InterPro" id="IPR018958">
    <property type="entry name" value="Knr4/Smi1-like_dom"/>
</dbReference>
<dbReference type="Pfam" id="PF09346">
    <property type="entry name" value="SMI1_KNR4"/>
    <property type="match status" value="1"/>
</dbReference>
<keyword evidence="3" id="KW-1185">Reference proteome</keyword>
<protein>
    <submittedName>
        <fullName evidence="2">SMI1/KNR4 family protein SUKH-1</fullName>
    </submittedName>
</protein>
<dbReference type="SUPFAM" id="SSF160631">
    <property type="entry name" value="SMI1/KNR4-like"/>
    <property type="match status" value="1"/>
</dbReference>
<dbReference type="AlphaFoldDB" id="A0A4R2IVB3"/>
<comment type="caution">
    <text evidence="2">The sequence shown here is derived from an EMBL/GenBank/DDBJ whole genome shotgun (WGS) entry which is preliminary data.</text>
</comment>
<dbReference type="InterPro" id="IPR037883">
    <property type="entry name" value="Knr4/Smi1-like_sf"/>
</dbReference>
<accession>A0A4R2IVB3</accession>
<organism evidence="2 3">
    <name type="scientific">Kribbella antiqua</name>
    <dbReference type="NCBI Taxonomy" id="2512217"/>
    <lineage>
        <taxon>Bacteria</taxon>
        <taxon>Bacillati</taxon>
        <taxon>Actinomycetota</taxon>
        <taxon>Actinomycetes</taxon>
        <taxon>Propionibacteriales</taxon>
        <taxon>Kribbellaceae</taxon>
        <taxon>Kribbella</taxon>
    </lineage>
</organism>
<proteinExistence type="predicted"/>
<dbReference type="EMBL" id="SLWR01000003">
    <property type="protein sequence ID" value="TCO49513.1"/>
    <property type="molecule type" value="Genomic_DNA"/>
</dbReference>
<dbReference type="SMART" id="SM00860">
    <property type="entry name" value="SMI1_KNR4"/>
    <property type="match status" value="1"/>
</dbReference>
<gene>
    <name evidence="2" type="ORF">EV646_103495</name>
</gene>